<dbReference type="KEGG" id="pfer:IRI77_30550"/>
<keyword evidence="2" id="KW-1185">Reference proteome</keyword>
<proteinExistence type="predicted"/>
<protein>
    <submittedName>
        <fullName evidence="1">Uncharacterized protein</fullName>
    </submittedName>
</protein>
<dbReference type="Proteomes" id="UP000593892">
    <property type="component" value="Chromosome"/>
</dbReference>
<name>A0A7S7NNV7_PALFE</name>
<sequence>MDTSSQQDVKALPPDFRSFSSPAGAYVLELRGPRGWRPPQAQAELFSARPGARRSVWTKPLPHRYGPAQAVVSDEGLVLLLDEGLRTPGPLAVAVLARDGSETARYSTSGIAKAAGVTLPALIKSARVGIWMSAPPAMTPDGAAVVLEAAGVQLKVELHSGRLSRSRK</sequence>
<accession>A0A7S7NNV7</accession>
<evidence type="ECO:0000313" key="2">
    <source>
        <dbReference type="Proteomes" id="UP000593892"/>
    </source>
</evidence>
<dbReference type="RefSeq" id="WP_194448742.1">
    <property type="nucleotide sequence ID" value="NZ_CP063849.1"/>
</dbReference>
<dbReference type="EMBL" id="CP063849">
    <property type="protein sequence ID" value="QOY87073.1"/>
    <property type="molecule type" value="Genomic_DNA"/>
</dbReference>
<reference evidence="1 2" key="1">
    <citation type="submission" date="2020-10" db="EMBL/GenBank/DDBJ databases">
        <title>Complete genome sequence of Paludibaculum fermentans P105T, a facultatively anaerobic acidobacterium capable of dissimilatory Fe(III) reduction.</title>
        <authorList>
            <person name="Dedysh S.N."/>
            <person name="Beletsky A.V."/>
            <person name="Kulichevskaya I.S."/>
            <person name="Mardanov A.V."/>
            <person name="Ravin N.V."/>
        </authorList>
    </citation>
    <scope>NUCLEOTIDE SEQUENCE [LARGE SCALE GENOMIC DNA]</scope>
    <source>
        <strain evidence="1 2">P105</strain>
    </source>
</reference>
<organism evidence="1 2">
    <name type="scientific">Paludibaculum fermentans</name>
    <dbReference type="NCBI Taxonomy" id="1473598"/>
    <lineage>
        <taxon>Bacteria</taxon>
        <taxon>Pseudomonadati</taxon>
        <taxon>Acidobacteriota</taxon>
        <taxon>Terriglobia</taxon>
        <taxon>Bryobacterales</taxon>
        <taxon>Bryobacteraceae</taxon>
        <taxon>Paludibaculum</taxon>
    </lineage>
</organism>
<gene>
    <name evidence="1" type="ORF">IRI77_30550</name>
</gene>
<evidence type="ECO:0000313" key="1">
    <source>
        <dbReference type="EMBL" id="QOY87073.1"/>
    </source>
</evidence>
<dbReference type="AlphaFoldDB" id="A0A7S7NNV7"/>